<keyword evidence="3" id="KW-1185">Reference proteome</keyword>
<reference evidence="3" key="1">
    <citation type="submission" date="2016-06" db="EMBL/GenBank/DDBJ databases">
        <title>Parallel loss of symbiosis genes in relatives of nitrogen-fixing non-legume Parasponia.</title>
        <authorList>
            <person name="Van Velzen R."/>
            <person name="Holmer R."/>
            <person name="Bu F."/>
            <person name="Rutten L."/>
            <person name="Van Zeijl A."/>
            <person name="Liu W."/>
            <person name="Santuari L."/>
            <person name="Cao Q."/>
            <person name="Sharma T."/>
            <person name="Shen D."/>
            <person name="Roswanjaya Y."/>
            <person name="Wardhani T."/>
            <person name="Kalhor M.S."/>
            <person name="Jansen J."/>
            <person name="Van den Hoogen J."/>
            <person name="Gungor B."/>
            <person name="Hartog M."/>
            <person name="Hontelez J."/>
            <person name="Verver J."/>
            <person name="Yang W.-C."/>
            <person name="Schijlen E."/>
            <person name="Repin R."/>
            <person name="Schilthuizen M."/>
            <person name="Schranz E."/>
            <person name="Heidstra R."/>
            <person name="Miyata K."/>
            <person name="Fedorova E."/>
            <person name="Kohlen W."/>
            <person name="Bisseling T."/>
            <person name="Smit S."/>
            <person name="Geurts R."/>
        </authorList>
    </citation>
    <scope>NUCLEOTIDE SEQUENCE [LARGE SCALE GENOMIC DNA]</scope>
    <source>
        <strain evidence="3">cv. RG33-2</strain>
    </source>
</reference>
<sequence length="100" mass="11128">MTLRSTNPNSNRPWPAGLAPSENSVSEDEVGGRKTVSGEVGGIRVKDERSRYNNIFEFAYSINGQLTQILIASVAGHLMELEFEDRFSTLMFGTEEEESQ</sequence>
<evidence type="ECO:0000256" key="1">
    <source>
        <dbReference type="SAM" id="MobiDB-lite"/>
    </source>
</evidence>
<protein>
    <submittedName>
        <fullName evidence="2">DNA topoisomerase, type IA</fullName>
    </submittedName>
</protein>
<name>A0A2P5FYL6_TREOI</name>
<keyword evidence="2" id="KW-0413">Isomerase</keyword>
<feature type="compositionally biased region" description="Polar residues" evidence="1">
    <location>
        <begin position="1"/>
        <end position="12"/>
    </location>
</feature>
<dbReference type="EMBL" id="JXTC01000003">
    <property type="protein sequence ID" value="POO02891.1"/>
    <property type="molecule type" value="Genomic_DNA"/>
</dbReference>
<comment type="caution">
    <text evidence="2">The sequence shown here is derived from an EMBL/GenBank/DDBJ whole genome shotgun (WGS) entry which is preliminary data.</text>
</comment>
<dbReference type="STRING" id="63057.A0A2P5FYL6"/>
<dbReference type="GO" id="GO:0016853">
    <property type="term" value="F:isomerase activity"/>
    <property type="evidence" value="ECO:0007669"/>
    <property type="project" value="UniProtKB-KW"/>
</dbReference>
<gene>
    <name evidence="2" type="ORF">TorRG33x02_009520</name>
</gene>
<dbReference type="InParanoid" id="A0A2P5FYL6"/>
<dbReference type="AlphaFoldDB" id="A0A2P5FYL6"/>
<organism evidence="2 3">
    <name type="scientific">Trema orientale</name>
    <name type="common">Charcoal tree</name>
    <name type="synonym">Celtis orientalis</name>
    <dbReference type="NCBI Taxonomy" id="63057"/>
    <lineage>
        <taxon>Eukaryota</taxon>
        <taxon>Viridiplantae</taxon>
        <taxon>Streptophyta</taxon>
        <taxon>Embryophyta</taxon>
        <taxon>Tracheophyta</taxon>
        <taxon>Spermatophyta</taxon>
        <taxon>Magnoliopsida</taxon>
        <taxon>eudicotyledons</taxon>
        <taxon>Gunneridae</taxon>
        <taxon>Pentapetalae</taxon>
        <taxon>rosids</taxon>
        <taxon>fabids</taxon>
        <taxon>Rosales</taxon>
        <taxon>Cannabaceae</taxon>
        <taxon>Trema</taxon>
    </lineage>
</organism>
<dbReference type="Proteomes" id="UP000237000">
    <property type="component" value="Unassembled WGS sequence"/>
</dbReference>
<evidence type="ECO:0000313" key="3">
    <source>
        <dbReference type="Proteomes" id="UP000237000"/>
    </source>
</evidence>
<dbReference type="Gene3D" id="3.40.50.140">
    <property type="match status" value="1"/>
</dbReference>
<accession>A0A2P5FYL6</accession>
<dbReference type="OrthoDB" id="430051at2759"/>
<evidence type="ECO:0000313" key="2">
    <source>
        <dbReference type="EMBL" id="POO02891.1"/>
    </source>
</evidence>
<feature type="region of interest" description="Disordered" evidence="1">
    <location>
        <begin position="1"/>
        <end position="37"/>
    </location>
</feature>
<feature type="non-terminal residue" evidence="2">
    <location>
        <position position="100"/>
    </location>
</feature>
<proteinExistence type="predicted"/>